<evidence type="ECO:0000259" key="2">
    <source>
        <dbReference type="SMART" id="SM00528"/>
    </source>
</evidence>
<proteinExistence type="predicted"/>
<evidence type="ECO:0000313" key="3">
    <source>
        <dbReference type="EMBL" id="MEH2555535.1"/>
    </source>
</evidence>
<protein>
    <submittedName>
        <fullName evidence="3">DNA-binding protein H-NS</fullName>
    </submittedName>
</protein>
<keyword evidence="4" id="KW-1185">Reference proteome</keyword>
<sequence length="107" mass="12234">MNRNNFKSMSTDELWALHEEIASRLAASLLAEKRVLENRLKQLKGGVEAERESSSTGKRPYPTVVPKFRNPDRPSETWAGRGKTPRWLAAKLKSGKRIDDFRIRQVA</sequence>
<dbReference type="SMART" id="SM00528">
    <property type="entry name" value="HNS"/>
    <property type="match status" value="1"/>
</dbReference>
<feature type="region of interest" description="Disordered" evidence="1">
    <location>
        <begin position="44"/>
        <end position="82"/>
    </location>
</feature>
<evidence type="ECO:0000313" key="4">
    <source>
        <dbReference type="Proteomes" id="UP001364224"/>
    </source>
</evidence>
<keyword evidence="3" id="KW-0238">DNA-binding</keyword>
<dbReference type="RefSeq" id="WP_244608466.1">
    <property type="nucleotide sequence ID" value="NZ_JAZHRV010000001.1"/>
</dbReference>
<accession>A0ABU8BAG9</accession>
<dbReference type="InterPro" id="IPR027444">
    <property type="entry name" value="H-NS_C_dom"/>
</dbReference>
<reference evidence="3 4" key="1">
    <citation type="submission" date="2024-02" db="EMBL/GenBank/DDBJ databases">
        <title>Adaptive strategies in a cosmopolitan and abundant soil bacterium.</title>
        <authorList>
            <person name="Carini P."/>
        </authorList>
    </citation>
    <scope>NUCLEOTIDE SEQUENCE [LARGE SCALE GENOMIC DNA]</scope>
    <source>
        <strain evidence="3 4">AZCC 1608</strain>
    </source>
</reference>
<organism evidence="3 4">
    <name type="scientific">Bradyrhizobium algeriense</name>
    <dbReference type="NCBI Taxonomy" id="634784"/>
    <lineage>
        <taxon>Bacteria</taxon>
        <taxon>Pseudomonadati</taxon>
        <taxon>Pseudomonadota</taxon>
        <taxon>Alphaproteobacteria</taxon>
        <taxon>Hyphomicrobiales</taxon>
        <taxon>Nitrobacteraceae</taxon>
        <taxon>Bradyrhizobium</taxon>
    </lineage>
</organism>
<dbReference type="Pfam" id="PF00816">
    <property type="entry name" value="Histone_HNS"/>
    <property type="match status" value="1"/>
</dbReference>
<dbReference type="InterPro" id="IPR037150">
    <property type="entry name" value="H-NS_C_dom_sf"/>
</dbReference>
<evidence type="ECO:0000256" key="1">
    <source>
        <dbReference type="SAM" id="MobiDB-lite"/>
    </source>
</evidence>
<name>A0ABU8BAG9_9BRAD</name>
<comment type="caution">
    <text evidence="3">The sequence shown here is derived from an EMBL/GenBank/DDBJ whole genome shotgun (WGS) entry which is preliminary data.</text>
</comment>
<gene>
    <name evidence="3" type="ORF">V1286_003064</name>
</gene>
<dbReference type="SUPFAM" id="SSF81273">
    <property type="entry name" value="H-NS histone-like proteins"/>
    <property type="match status" value="1"/>
</dbReference>
<feature type="domain" description="DNA-binding protein H-NS-like C-terminal" evidence="2">
    <location>
        <begin position="58"/>
        <end position="103"/>
    </location>
</feature>
<dbReference type="EMBL" id="JAZHRV010000001">
    <property type="protein sequence ID" value="MEH2555535.1"/>
    <property type="molecule type" value="Genomic_DNA"/>
</dbReference>
<dbReference type="Gene3D" id="4.10.430.10">
    <property type="entry name" value="Histone-like protein H-NS, C-terminal domain"/>
    <property type="match status" value="1"/>
</dbReference>
<dbReference type="Proteomes" id="UP001364224">
    <property type="component" value="Unassembled WGS sequence"/>
</dbReference>
<dbReference type="GO" id="GO:0003677">
    <property type="term" value="F:DNA binding"/>
    <property type="evidence" value="ECO:0007669"/>
    <property type="project" value="UniProtKB-KW"/>
</dbReference>